<dbReference type="EMBL" id="OY288114">
    <property type="protein sequence ID" value="CAJ0855305.1"/>
    <property type="molecule type" value="Genomic_DNA"/>
</dbReference>
<reference evidence="2" key="1">
    <citation type="submission" date="2023-07" db="EMBL/GenBank/DDBJ databases">
        <authorList>
            <person name="Pelsma A.J. K."/>
        </authorList>
    </citation>
    <scope>NUCLEOTIDE SEQUENCE</scope>
</reference>
<dbReference type="Gene3D" id="3.40.50.720">
    <property type="entry name" value="NAD(P)-binding Rossmann-like Domain"/>
    <property type="match status" value="1"/>
</dbReference>
<dbReference type="SUPFAM" id="SSF51735">
    <property type="entry name" value="NAD(P)-binding Rossmann-fold domains"/>
    <property type="match status" value="1"/>
</dbReference>
<dbReference type="GO" id="GO:0004074">
    <property type="term" value="F:biliverdin reductase [NAD(P)H] activity"/>
    <property type="evidence" value="ECO:0007669"/>
    <property type="project" value="TreeGrafter"/>
</dbReference>
<organism evidence="2">
    <name type="scientific">freshwater sediment metagenome</name>
    <dbReference type="NCBI Taxonomy" id="556182"/>
    <lineage>
        <taxon>unclassified sequences</taxon>
        <taxon>metagenomes</taxon>
        <taxon>ecological metagenomes</taxon>
    </lineage>
</organism>
<dbReference type="PANTHER" id="PTHR43355">
    <property type="entry name" value="FLAVIN REDUCTASE (NADPH)"/>
    <property type="match status" value="1"/>
</dbReference>
<feature type="domain" description="NAD(P)-binding" evidence="1">
    <location>
        <begin position="8"/>
        <end position="199"/>
    </location>
</feature>
<dbReference type="Pfam" id="PF13460">
    <property type="entry name" value="NAD_binding_10"/>
    <property type="match status" value="1"/>
</dbReference>
<dbReference type="GO" id="GO:0042602">
    <property type="term" value="F:riboflavin reductase (NADPH) activity"/>
    <property type="evidence" value="ECO:0007669"/>
    <property type="project" value="TreeGrafter"/>
</dbReference>
<name>A0AA48RC39_9ZZZZ</name>
<accession>A0AA48RC39</accession>
<dbReference type="InterPro" id="IPR016040">
    <property type="entry name" value="NAD(P)-bd_dom"/>
</dbReference>
<dbReference type="InterPro" id="IPR036291">
    <property type="entry name" value="NAD(P)-bd_dom_sf"/>
</dbReference>
<gene>
    <name evidence="2" type="ORF">AMST5_00821</name>
</gene>
<sequence>MARILVIGGSRGIGLAVCRTAAARGHFVRAMARDGKIPRDIHGTCEAFIGDARNTADVARALEGIDVVVQALGVPQSLDFILKPVTLFSEATRILLPAMKQASVSKLVAVTGFGAGDSRDAINFLQRPAFELIFRNAYDDKSIQEALIAESDLEWLIVRPGVLMNWPTRGKYTVLTRQSEWRNGIVGRVDVADFIVKPIEADALNRQKPVIIRYPL</sequence>
<dbReference type="PANTHER" id="PTHR43355:SF2">
    <property type="entry name" value="FLAVIN REDUCTASE (NADPH)"/>
    <property type="match status" value="1"/>
</dbReference>
<dbReference type="InterPro" id="IPR051606">
    <property type="entry name" value="Polyketide_Oxido-like"/>
</dbReference>
<protein>
    <recommendedName>
        <fullName evidence="1">NAD(P)-binding domain-containing protein</fullName>
    </recommendedName>
</protein>
<dbReference type="AlphaFoldDB" id="A0AA48RC39"/>
<evidence type="ECO:0000259" key="1">
    <source>
        <dbReference type="Pfam" id="PF13460"/>
    </source>
</evidence>
<evidence type="ECO:0000313" key="2">
    <source>
        <dbReference type="EMBL" id="CAJ0855305.1"/>
    </source>
</evidence>
<proteinExistence type="predicted"/>